<accession>A0ABS9RAD3</accession>
<dbReference type="EMBL" id="JAKVPQ010000014">
    <property type="protein sequence ID" value="MCH4286628.1"/>
    <property type="molecule type" value="Genomic_DNA"/>
</dbReference>
<keyword evidence="2" id="KW-1185">Reference proteome</keyword>
<evidence type="ECO:0000313" key="2">
    <source>
        <dbReference type="Proteomes" id="UP001202402"/>
    </source>
</evidence>
<comment type="caution">
    <text evidence="1">The sequence shown here is derived from an EMBL/GenBank/DDBJ whole genome shotgun (WGS) entry which is preliminary data.</text>
</comment>
<gene>
    <name evidence="1" type="ORF">LQE99_16030</name>
</gene>
<dbReference type="RefSeq" id="WP_147322624.1">
    <property type="nucleotide sequence ID" value="NZ_JAKVPQ010000014.1"/>
</dbReference>
<dbReference type="Proteomes" id="UP001202402">
    <property type="component" value="Unassembled WGS sequence"/>
</dbReference>
<reference evidence="1 2" key="1">
    <citation type="submission" date="2022-02" db="EMBL/GenBank/DDBJ databases">
        <title>Genome of Erysipelotrichaceae sp. nov. NSJ-176 isolated from human feces.</title>
        <authorList>
            <person name="Abdugheni R."/>
        </authorList>
    </citation>
    <scope>NUCLEOTIDE SEQUENCE [LARGE SCALE GENOMIC DNA]</scope>
    <source>
        <strain evidence="1 2">NSJ-176</strain>
    </source>
</reference>
<evidence type="ECO:0000313" key="1">
    <source>
        <dbReference type="EMBL" id="MCH4286628.1"/>
    </source>
</evidence>
<proteinExistence type="predicted"/>
<protein>
    <submittedName>
        <fullName evidence="1">Uncharacterized protein</fullName>
    </submittedName>
</protein>
<sequence length="100" mass="11469">MMSILDHPFLQFFKPLPKGEKLKHDFIIQFKNGVHINRKTFNACPTGLQSGPWDPYADGFRGHTSMEEDALIKGFANDLHIQVDDIQIIRVSNGWNFVKV</sequence>
<organism evidence="1 2">
    <name type="scientific">Amedibacillus hominis</name>
    <dbReference type="NCBI Taxonomy" id="2897776"/>
    <lineage>
        <taxon>Bacteria</taxon>
        <taxon>Bacillati</taxon>
        <taxon>Bacillota</taxon>
        <taxon>Erysipelotrichia</taxon>
        <taxon>Erysipelotrichales</taxon>
        <taxon>Erysipelotrichaceae</taxon>
        <taxon>Amedibacillus</taxon>
    </lineage>
</organism>
<name>A0ABS9RAD3_9FIRM</name>